<evidence type="ECO:0000313" key="3">
    <source>
        <dbReference type="Proteomes" id="UP001341281"/>
    </source>
</evidence>
<accession>A0AAQ3XB05</accession>
<reference evidence="2 3" key="1">
    <citation type="submission" date="2024-02" db="EMBL/GenBank/DDBJ databases">
        <title>High-quality chromosome-scale genome assembly of Pensacola bahiagrass (Paspalum notatum Flugge var. saurae).</title>
        <authorList>
            <person name="Vega J.M."/>
            <person name="Podio M."/>
            <person name="Orjuela J."/>
            <person name="Siena L.A."/>
            <person name="Pessino S.C."/>
            <person name="Combes M.C."/>
            <person name="Mariac C."/>
            <person name="Albertini E."/>
            <person name="Pupilli F."/>
            <person name="Ortiz J.P.A."/>
            <person name="Leblanc O."/>
        </authorList>
    </citation>
    <scope>NUCLEOTIDE SEQUENCE [LARGE SCALE GENOMIC DNA]</scope>
    <source>
        <strain evidence="2">R1</strain>
        <tissue evidence="2">Leaf</tissue>
    </source>
</reference>
<feature type="region of interest" description="Disordered" evidence="1">
    <location>
        <begin position="46"/>
        <end position="79"/>
    </location>
</feature>
<sequence>SSPILIRVLLKLEVESARVRPFRTPPQVDAWPLHFCRKALRFITNQSPRSPTRGSAPSPQPLPPPPPGRPTPTLAASLPATTPLCSGAAVTRVWGPYEFRSIWGDAQMDQCLKLHGGRRYPEASLGPSTINQTEEWPLHSHALDSRLGSTPNNRDPEGVERAALEAFAVEARDELWSGDAPVERGVAAAAIRDDGAIQPRGPLYVRAEEAGHGDPRRVLAPVRQDPVLHALEPVVADKLHPRAKWIITARWRVWVCLKKVADVDDQGAGKGRNDNPAAVEEHLQAAHAVLQEDGEEGRVGVPAGAEGEVRLRARRLVVARRAEELHAAHLKQVAAGQTEGLG</sequence>
<protein>
    <submittedName>
        <fullName evidence="2">Uncharacterized protein</fullName>
    </submittedName>
</protein>
<feature type="non-terminal residue" evidence="2">
    <location>
        <position position="1"/>
    </location>
</feature>
<feature type="compositionally biased region" description="Pro residues" evidence="1">
    <location>
        <begin position="58"/>
        <end position="70"/>
    </location>
</feature>
<gene>
    <name evidence="2" type="ORF">U9M48_037776</name>
</gene>
<name>A0AAQ3XB05_PASNO</name>
<dbReference type="Proteomes" id="UP001341281">
    <property type="component" value="Chromosome 09"/>
</dbReference>
<organism evidence="2 3">
    <name type="scientific">Paspalum notatum var. saurae</name>
    <dbReference type="NCBI Taxonomy" id="547442"/>
    <lineage>
        <taxon>Eukaryota</taxon>
        <taxon>Viridiplantae</taxon>
        <taxon>Streptophyta</taxon>
        <taxon>Embryophyta</taxon>
        <taxon>Tracheophyta</taxon>
        <taxon>Spermatophyta</taxon>
        <taxon>Magnoliopsida</taxon>
        <taxon>Liliopsida</taxon>
        <taxon>Poales</taxon>
        <taxon>Poaceae</taxon>
        <taxon>PACMAD clade</taxon>
        <taxon>Panicoideae</taxon>
        <taxon>Andropogonodae</taxon>
        <taxon>Paspaleae</taxon>
        <taxon>Paspalinae</taxon>
        <taxon>Paspalum</taxon>
    </lineage>
</organism>
<dbReference type="EMBL" id="CP144753">
    <property type="protein sequence ID" value="WVZ91630.1"/>
    <property type="molecule type" value="Genomic_DNA"/>
</dbReference>
<dbReference type="AlphaFoldDB" id="A0AAQ3XB05"/>
<proteinExistence type="predicted"/>
<evidence type="ECO:0000313" key="2">
    <source>
        <dbReference type="EMBL" id="WVZ91630.1"/>
    </source>
</evidence>
<evidence type="ECO:0000256" key="1">
    <source>
        <dbReference type="SAM" id="MobiDB-lite"/>
    </source>
</evidence>
<keyword evidence="3" id="KW-1185">Reference proteome</keyword>